<keyword evidence="2" id="KW-1185">Reference proteome</keyword>
<proteinExistence type="predicted"/>
<gene>
    <name evidence="1" type="ORF">E8A74_25270</name>
</gene>
<name>A0A4V5PRW1_9BACT</name>
<organism evidence="1 2">
    <name type="scientific">Polyangium fumosum</name>
    <dbReference type="NCBI Taxonomy" id="889272"/>
    <lineage>
        <taxon>Bacteria</taxon>
        <taxon>Pseudomonadati</taxon>
        <taxon>Myxococcota</taxon>
        <taxon>Polyangia</taxon>
        <taxon>Polyangiales</taxon>
        <taxon>Polyangiaceae</taxon>
        <taxon>Polyangium</taxon>
    </lineage>
</organism>
<accession>A0A4V5PRW1</accession>
<reference evidence="1 2" key="1">
    <citation type="submission" date="2019-04" db="EMBL/GenBank/DDBJ databases">
        <authorList>
            <person name="Li Y."/>
            <person name="Wang J."/>
        </authorList>
    </citation>
    <scope>NUCLEOTIDE SEQUENCE [LARGE SCALE GENOMIC DNA]</scope>
    <source>
        <strain evidence="1 2">DSM 14668</strain>
    </source>
</reference>
<evidence type="ECO:0000313" key="1">
    <source>
        <dbReference type="EMBL" id="TKD03515.1"/>
    </source>
</evidence>
<dbReference type="EMBL" id="SSMQ01000028">
    <property type="protein sequence ID" value="TKD03515.1"/>
    <property type="molecule type" value="Genomic_DNA"/>
</dbReference>
<dbReference type="OrthoDB" id="9859381at2"/>
<sequence length="140" mass="15483">MRHEPEIRVHLLHDDSVDELSPLCTHIKSWMAGGVPPSAIITLPREATEAWLLAVHTRQKNVEFIEAPARALADAGLVPMTERGIHKSPVRYAELAGALARVLGEAKGLRQLPELGRFVGKARDVLHRVKKAKGARREPE</sequence>
<comment type="caution">
    <text evidence="1">The sequence shown here is derived from an EMBL/GenBank/DDBJ whole genome shotgun (WGS) entry which is preliminary data.</text>
</comment>
<dbReference type="RefSeq" id="WP_136931635.1">
    <property type="nucleotide sequence ID" value="NZ_SSMQ01000028.1"/>
</dbReference>
<protein>
    <submittedName>
        <fullName evidence="1">Uncharacterized protein</fullName>
    </submittedName>
</protein>
<evidence type="ECO:0000313" key="2">
    <source>
        <dbReference type="Proteomes" id="UP000309215"/>
    </source>
</evidence>
<dbReference type="AlphaFoldDB" id="A0A4V5PRW1"/>
<dbReference type="Proteomes" id="UP000309215">
    <property type="component" value="Unassembled WGS sequence"/>
</dbReference>